<dbReference type="HOGENOM" id="CLU_1689262_0_0_1"/>
<dbReference type="Gene3D" id="3.30.200.20">
    <property type="entry name" value="Phosphorylase Kinase, domain 1"/>
    <property type="match status" value="1"/>
</dbReference>
<dbReference type="AlphaFoldDB" id="A0A0D9WHX1"/>
<evidence type="ECO:0000313" key="1">
    <source>
        <dbReference type="EnsemblPlants" id="LPERR05G16660.1"/>
    </source>
</evidence>
<keyword evidence="2" id="KW-1185">Reference proteome</keyword>
<dbReference type="Proteomes" id="UP000032180">
    <property type="component" value="Chromosome 5"/>
</dbReference>
<dbReference type="Gramene" id="LPERR05G16660.1">
    <property type="protein sequence ID" value="LPERR05G16660.1"/>
    <property type="gene ID" value="LPERR05G16660"/>
</dbReference>
<evidence type="ECO:0008006" key="3">
    <source>
        <dbReference type="Google" id="ProtNLM"/>
    </source>
</evidence>
<reference evidence="1 2" key="1">
    <citation type="submission" date="2012-08" db="EMBL/GenBank/DDBJ databases">
        <title>Oryza genome evolution.</title>
        <authorList>
            <person name="Wing R.A."/>
        </authorList>
    </citation>
    <scope>NUCLEOTIDE SEQUENCE</scope>
</reference>
<organism evidence="1 2">
    <name type="scientific">Leersia perrieri</name>
    <dbReference type="NCBI Taxonomy" id="77586"/>
    <lineage>
        <taxon>Eukaryota</taxon>
        <taxon>Viridiplantae</taxon>
        <taxon>Streptophyta</taxon>
        <taxon>Embryophyta</taxon>
        <taxon>Tracheophyta</taxon>
        <taxon>Spermatophyta</taxon>
        <taxon>Magnoliopsida</taxon>
        <taxon>Liliopsida</taxon>
        <taxon>Poales</taxon>
        <taxon>Poaceae</taxon>
        <taxon>BOP clade</taxon>
        <taxon>Oryzoideae</taxon>
        <taxon>Oryzeae</taxon>
        <taxon>Oryzinae</taxon>
        <taxon>Leersia</taxon>
    </lineage>
</organism>
<reference evidence="1" key="3">
    <citation type="submission" date="2015-04" db="UniProtKB">
        <authorList>
            <consortium name="EnsemblPlants"/>
        </authorList>
    </citation>
    <scope>IDENTIFICATION</scope>
</reference>
<evidence type="ECO:0000313" key="2">
    <source>
        <dbReference type="Proteomes" id="UP000032180"/>
    </source>
</evidence>
<accession>A0A0D9WHX1</accession>
<name>A0A0D9WHX1_9ORYZ</name>
<dbReference type="eggNOG" id="ENOG502RFYK">
    <property type="taxonomic scope" value="Eukaryota"/>
</dbReference>
<protein>
    <recommendedName>
        <fullName evidence="3">Protein kinase domain-containing protein</fullName>
    </recommendedName>
</protein>
<sequence>MTQCSSSAAQCPDGQSLGPANCGCAFSYNGKMIFMAPFFTDVTTGEPFLQLETSLSTQLDLRLGSVYLSNVHWNENKYLQVQVKLFPSSGMAFNLVATGNFSEENKLGEGAFGPVYKTLQDNKILTGSKDSRSLKGSGEGFFIFMKIQGTRSSTVI</sequence>
<proteinExistence type="predicted"/>
<dbReference type="EnsemblPlants" id="LPERR05G16660.1">
    <property type="protein sequence ID" value="LPERR05G16660.1"/>
    <property type="gene ID" value="LPERR05G16660"/>
</dbReference>
<reference evidence="2" key="2">
    <citation type="submission" date="2013-12" db="EMBL/GenBank/DDBJ databases">
        <authorList>
            <person name="Yu Y."/>
            <person name="Lee S."/>
            <person name="de Baynast K."/>
            <person name="Wissotski M."/>
            <person name="Liu L."/>
            <person name="Talag J."/>
            <person name="Goicoechea J."/>
            <person name="Angelova A."/>
            <person name="Jetty R."/>
            <person name="Kudrna D."/>
            <person name="Golser W."/>
            <person name="Rivera L."/>
            <person name="Zhang J."/>
            <person name="Wing R."/>
        </authorList>
    </citation>
    <scope>NUCLEOTIDE SEQUENCE</scope>
</reference>
<dbReference type="STRING" id="77586.A0A0D9WHX1"/>